<proteinExistence type="predicted"/>
<dbReference type="EMBL" id="CP091092">
    <property type="protein sequence ID" value="WFN36587.1"/>
    <property type="molecule type" value="Genomic_DNA"/>
</dbReference>
<protein>
    <submittedName>
        <fullName evidence="2">Uncharacterized protein</fullName>
    </submittedName>
</protein>
<dbReference type="Proteomes" id="UP001218895">
    <property type="component" value="Chromosome"/>
</dbReference>
<evidence type="ECO:0000313" key="2">
    <source>
        <dbReference type="EMBL" id="WFN36587.1"/>
    </source>
</evidence>
<keyword evidence="1" id="KW-0812">Transmembrane</keyword>
<feature type="transmembrane region" description="Helical" evidence="1">
    <location>
        <begin position="110"/>
        <end position="134"/>
    </location>
</feature>
<feature type="transmembrane region" description="Helical" evidence="1">
    <location>
        <begin position="53"/>
        <end position="74"/>
    </location>
</feature>
<feature type="transmembrane region" description="Helical" evidence="1">
    <location>
        <begin position="140"/>
        <end position="166"/>
    </location>
</feature>
<keyword evidence="1" id="KW-1133">Transmembrane helix</keyword>
<evidence type="ECO:0000256" key="1">
    <source>
        <dbReference type="SAM" id="Phobius"/>
    </source>
</evidence>
<organism evidence="2 3">
    <name type="scientific">Methanomicrobium antiquum</name>
    <dbReference type="NCBI Taxonomy" id="487686"/>
    <lineage>
        <taxon>Archaea</taxon>
        <taxon>Methanobacteriati</taxon>
        <taxon>Methanobacteriota</taxon>
        <taxon>Stenosarchaea group</taxon>
        <taxon>Methanomicrobia</taxon>
        <taxon>Methanomicrobiales</taxon>
        <taxon>Methanomicrobiaceae</taxon>
        <taxon>Methanomicrobium</taxon>
    </lineage>
</organism>
<keyword evidence="1" id="KW-0472">Membrane</keyword>
<dbReference type="GeneID" id="79950865"/>
<dbReference type="RefSeq" id="WP_278099422.1">
    <property type="nucleotide sequence ID" value="NZ_CP091092.1"/>
</dbReference>
<keyword evidence="3" id="KW-1185">Reference proteome</keyword>
<evidence type="ECO:0000313" key="3">
    <source>
        <dbReference type="Proteomes" id="UP001218895"/>
    </source>
</evidence>
<feature type="transmembrane region" description="Helical" evidence="1">
    <location>
        <begin position="20"/>
        <end position="41"/>
    </location>
</feature>
<reference evidence="2" key="1">
    <citation type="submission" date="2022-01" db="EMBL/GenBank/DDBJ databases">
        <title>Complete genome of Methanomicrobium antiquum DSM 21220.</title>
        <authorList>
            <person name="Chen S.-C."/>
            <person name="You Y.-T."/>
            <person name="Zhou Y.-Z."/>
            <person name="Lai M.-C."/>
        </authorList>
    </citation>
    <scope>NUCLEOTIDE SEQUENCE</scope>
    <source>
        <strain evidence="2">DSM 21220</strain>
    </source>
</reference>
<feature type="transmembrane region" description="Helical" evidence="1">
    <location>
        <begin position="80"/>
        <end position="98"/>
    </location>
</feature>
<dbReference type="KEGG" id="manq:L1994_10665"/>
<accession>A0AAF0FQA8</accession>
<dbReference type="AlphaFoldDB" id="A0AAF0FQA8"/>
<gene>
    <name evidence="2" type="ORF">L1994_10665</name>
</gene>
<name>A0AAF0FQA8_9EURY</name>
<sequence length="182" mass="20746">MKNKIIENIKSVSGRLSHNLFIYSVLVLFSLLIVRIIIEFFSFQLEKILPLRLILLAIIVLNYIIPVFMTYIYFKDENDTMLSLIVPFLIYAILYPFIDSALLGSLSLLIYPIYMIKFIVGGFGLSLIGFGSYYLKHDRIVSAISLSCGILIFILAEMNLIPVFLYSITGDITILESIPNFL</sequence>